<dbReference type="InterPro" id="IPR003245">
    <property type="entry name" value="Phytocyanin_dom"/>
</dbReference>
<dbReference type="SUPFAM" id="SSF49503">
    <property type="entry name" value="Cupredoxins"/>
    <property type="match status" value="1"/>
</dbReference>
<comment type="caution">
    <text evidence="3">The sequence shown here is derived from an EMBL/GenBank/DDBJ whole genome shotgun (WGS) entry which is preliminary data.</text>
</comment>
<keyword evidence="4" id="KW-1185">Reference proteome</keyword>
<dbReference type="AlphaFoldDB" id="A0A9J6AX14"/>
<sequence>MRRYLFYPMVELFLYIFTLFLSSLEVHKNLCVFGLCHVTVLFKNKKALDLVLEVNKDNYDKCNIDNPIKKMDDENSVFDFDRS</sequence>
<feature type="domain" description="Phytocyanin" evidence="2">
    <location>
        <begin position="39"/>
        <end position="76"/>
    </location>
</feature>
<evidence type="ECO:0000256" key="1">
    <source>
        <dbReference type="SAM" id="SignalP"/>
    </source>
</evidence>
<dbReference type="Gene3D" id="2.60.40.420">
    <property type="entry name" value="Cupredoxins - blue copper proteins"/>
    <property type="match status" value="1"/>
</dbReference>
<dbReference type="Proteomes" id="UP000824120">
    <property type="component" value="Chromosome 1"/>
</dbReference>
<feature type="signal peptide" evidence="1">
    <location>
        <begin position="1"/>
        <end position="23"/>
    </location>
</feature>
<feature type="chain" id="PRO_5039912988" description="Phytocyanin domain-containing protein" evidence="1">
    <location>
        <begin position="24"/>
        <end position="83"/>
    </location>
</feature>
<protein>
    <recommendedName>
        <fullName evidence="2">Phytocyanin domain-containing protein</fullName>
    </recommendedName>
</protein>
<evidence type="ECO:0000313" key="3">
    <source>
        <dbReference type="EMBL" id="KAG5629004.1"/>
    </source>
</evidence>
<evidence type="ECO:0000313" key="4">
    <source>
        <dbReference type="Proteomes" id="UP000824120"/>
    </source>
</evidence>
<keyword evidence="1" id="KW-0732">Signal</keyword>
<reference evidence="3 4" key="1">
    <citation type="submission" date="2020-09" db="EMBL/GenBank/DDBJ databases">
        <title>De no assembly of potato wild relative species, Solanum commersonii.</title>
        <authorList>
            <person name="Cho K."/>
        </authorList>
    </citation>
    <scope>NUCLEOTIDE SEQUENCE [LARGE SCALE GENOMIC DNA]</scope>
    <source>
        <strain evidence="3">LZ3.2</strain>
        <tissue evidence="3">Leaf</tissue>
    </source>
</reference>
<feature type="non-terminal residue" evidence="3">
    <location>
        <position position="1"/>
    </location>
</feature>
<evidence type="ECO:0000259" key="2">
    <source>
        <dbReference type="Pfam" id="PF02298"/>
    </source>
</evidence>
<organism evidence="3 4">
    <name type="scientific">Solanum commersonii</name>
    <name type="common">Commerson's wild potato</name>
    <name type="synonym">Commerson's nightshade</name>
    <dbReference type="NCBI Taxonomy" id="4109"/>
    <lineage>
        <taxon>Eukaryota</taxon>
        <taxon>Viridiplantae</taxon>
        <taxon>Streptophyta</taxon>
        <taxon>Embryophyta</taxon>
        <taxon>Tracheophyta</taxon>
        <taxon>Spermatophyta</taxon>
        <taxon>Magnoliopsida</taxon>
        <taxon>eudicotyledons</taxon>
        <taxon>Gunneridae</taxon>
        <taxon>Pentapetalae</taxon>
        <taxon>asterids</taxon>
        <taxon>lamiids</taxon>
        <taxon>Solanales</taxon>
        <taxon>Solanaceae</taxon>
        <taxon>Solanoideae</taxon>
        <taxon>Solaneae</taxon>
        <taxon>Solanum</taxon>
    </lineage>
</organism>
<dbReference type="InterPro" id="IPR008972">
    <property type="entry name" value="Cupredoxin"/>
</dbReference>
<dbReference type="EMBL" id="JACXVP010000001">
    <property type="protein sequence ID" value="KAG5629004.1"/>
    <property type="molecule type" value="Genomic_DNA"/>
</dbReference>
<gene>
    <name evidence="3" type="ORF">H5410_000721</name>
</gene>
<accession>A0A9J6AX14</accession>
<dbReference type="Pfam" id="PF02298">
    <property type="entry name" value="Cu_bind_like"/>
    <property type="match status" value="1"/>
</dbReference>
<name>A0A9J6AX14_SOLCO</name>
<proteinExistence type="predicted"/>
<dbReference type="GO" id="GO:0009055">
    <property type="term" value="F:electron transfer activity"/>
    <property type="evidence" value="ECO:0007669"/>
    <property type="project" value="InterPro"/>
</dbReference>